<dbReference type="InterPro" id="IPR013083">
    <property type="entry name" value="Znf_RING/FYVE/PHD"/>
</dbReference>
<dbReference type="GO" id="GO:0008270">
    <property type="term" value="F:zinc ion binding"/>
    <property type="evidence" value="ECO:0007669"/>
    <property type="project" value="UniProtKB-KW"/>
</dbReference>
<organism evidence="7 8">
    <name type="scientific">Crucibulum laeve</name>
    <dbReference type="NCBI Taxonomy" id="68775"/>
    <lineage>
        <taxon>Eukaryota</taxon>
        <taxon>Fungi</taxon>
        <taxon>Dikarya</taxon>
        <taxon>Basidiomycota</taxon>
        <taxon>Agaricomycotina</taxon>
        <taxon>Agaricomycetes</taxon>
        <taxon>Agaricomycetidae</taxon>
        <taxon>Agaricales</taxon>
        <taxon>Agaricineae</taxon>
        <taxon>Nidulariaceae</taxon>
        <taxon>Crucibulum</taxon>
    </lineage>
</organism>
<protein>
    <recommendedName>
        <fullName evidence="6">RING-type domain-containing protein</fullName>
    </recommendedName>
</protein>
<accession>A0A5C3LPZ5</accession>
<feature type="region of interest" description="Disordered" evidence="5">
    <location>
        <begin position="94"/>
        <end position="154"/>
    </location>
</feature>
<dbReference type="STRING" id="68775.A0A5C3LPZ5"/>
<dbReference type="Pfam" id="PF13639">
    <property type="entry name" value="zf-RING_2"/>
    <property type="match status" value="1"/>
</dbReference>
<proteinExistence type="predicted"/>
<dbReference type="GO" id="GO:0061630">
    <property type="term" value="F:ubiquitin protein ligase activity"/>
    <property type="evidence" value="ECO:0007669"/>
    <property type="project" value="TreeGrafter"/>
</dbReference>
<dbReference type="SUPFAM" id="SSF57850">
    <property type="entry name" value="RING/U-box"/>
    <property type="match status" value="1"/>
</dbReference>
<reference evidence="7 8" key="1">
    <citation type="journal article" date="2019" name="Nat. Ecol. Evol.">
        <title>Megaphylogeny resolves global patterns of mushroom evolution.</title>
        <authorList>
            <person name="Varga T."/>
            <person name="Krizsan K."/>
            <person name="Foldi C."/>
            <person name="Dima B."/>
            <person name="Sanchez-Garcia M."/>
            <person name="Sanchez-Ramirez S."/>
            <person name="Szollosi G.J."/>
            <person name="Szarkandi J.G."/>
            <person name="Papp V."/>
            <person name="Albert L."/>
            <person name="Andreopoulos W."/>
            <person name="Angelini C."/>
            <person name="Antonin V."/>
            <person name="Barry K.W."/>
            <person name="Bougher N.L."/>
            <person name="Buchanan P."/>
            <person name="Buyck B."/>
            <person name="Bense V."/>
            <person name="Catcheside P."/>
            <person name="Chovatia M."/>
            <person name="Cooper J."/>
            <person name="Damon W."/>
            <person name="Desjardin D."/>
            <person name="Finy P."/>
            <person name="Geml J."/>
            <person name="Haridas S."/>
            <person name="Hughes K."/>
            <person name="Justo A."/>
            <person name="Karasinski D."/>
            <person name="Kautmanova I."/>
            <person name="Kiss B."/>
            <person name="Kocsube S."/>
            <person name="Kotiranta H."/>
            <person name="LaButti K.M."/>
            <person name="Lechner B.E."/>
            <person name="Liimatainen K."/>
            <person name="Lipzen A."/>
            <person name="Lukacs Z."/>
            <person name="Mihaltcheva S."/>
            <person name="Morgado L.N."/>
            <person name="Niskanen T."/>
            <person name="Noordeloos M.E."/>
            <person name="Ohm R.A."/>
            <person name="Ortiz-Santana B."/>
            <person name="Ovrebo C."/>
            <person name="Racz N."/>
            <person name="Riley R."/>
            <person name="Savchenko A."/>
            <person name="Shiryaev A."/>
            <person name="Soop K."/>
            <person name="Spirin V."/>
            <person name="Szebenyi C."/>
            <person name="Tomsovsky M."/>
            <person name="Tulloss R.E."/>
            <person name="Uehling J."/>
            <person name="Grigoriev I.V."/>
            <person name="Vagvolgyi C."/>
            <person name="Papp T."/>
            <person name="Martin F.M."/>
            <person name="Miettinen O."/>
            <person name="Hibbett D.S."/>
            <person name="Nagy L.G."/>
        </authorList>
    </citation>
    <scope>NUCLEOTIDE SEQUENCE [LARGE SCALE GENOMIC DNA]</scope>
    <source>
        <strain evidence="7 8">CBS 166.37</strain>
    </source>
</reference>
<dbReference type="PANTHER" id="PTHR45969">
    <property type="entry name" value="RING ZINC FINGER PROTEIN-RELATED"/>
    <property type="match status" value="1"/>
</dbReference>
<name>A0A5C3LPZ5_9AGAR</name>
<keyword evidence="1" id="KW-0479">Metal-binding</keyword>
<dbReference type="GO" id="GO:0016567">
    <property type="term" value="P:protein ubiquitination"/>
    <property type="evidence" value="ECO:0007669"/>
    <property type="project" value="TreeGrafter"/>
</dbReference>
<dbReference type="AlphaFoldDB" id="A0A5C3LPZ5"/>
<evidence type="ECO:0000313" key="8">
    <source>
        <dbReference type="Proteomes" id="UP000308652"/>
    </source>
</evidence>
<evidence type="ECO:0000313" key="7">
    <source>
        <dbReference type="EMBL" id="TFK34677.1"/>
    </source>
</evidence>
<evidence type="ECO:0000256" key="1">
    <source>
        <dbReference type="ARBA" id="ARBA00022723"/>
    </source>
</evidence>
<dbReference type="Proteomes" id="UP000308652">
    <property type="component" value="Unassembled WGS sequence"/>
</dbReference>
<dbReference type="OrthoDB" id="8062037at2759"/>
<dbReference type="PANTHER" id="PTHR45969:SF69">
    <property type="entry name" value="FINGER DOMAIN PROTEIN, PUTATIVE (AFU_ORTHOLOGUE AFUA_3G12190)-RELATED"/>
    <property type="match status" value="1"/>
</dbReference>
<dbReference type="Gene3D" id="3.30.40.10">
    <property type="entry name" value="Zinc/RING finger domain, C3HC4 (zinc finger)"/>
    <property type="match status" value="1"/>
</dbReference>
<dbReference type="InterPro" id="IPR011016">
    <property type="entry name" value="Znf_RING-CH"/>
</dbReference>
<keyword evidence="2 4" id="KW-0863">Zinc-finger</keyword>
<dbReference type="SMART" id="SM00184">
    <property type="entry name" value="RING"/>
    <property type="match status" value="1"/>
</dbReference>
<feature type="non-terminal residue" evidence="7">
    <location>
        <position position="1"/>
    </location>
</feature>
<evidence type="ECO:0000256" key="5">
    <source>
        <dbReference type="SAM" id="MobiDB-lite"/>
    </source>
</evidence>
<evidence type="ECO:0000256" key="3">
    <source>
        <dbReference type="ARBA" id="ARBA00022833"/>
    </source>
</evidence>
<feature type="domain" description="RING-type" evidence="6">
    <location>
        <begin position="51"/>
        <end position="93"/>
    </location>
</feature>
<dbReference type="EMBL" id="ML213629">
    <property type="protein sequence ID" value="TFK34677.1"/>
    <property type="molecule type" value="Genomic_DNA"/>
</dbReference>
<sequence>DEDFDTSYEGLLTLAATLGEVKPKATPGEVLATLETGLYKDWATPDCDKRCPICLDDYESTSTVLKLRECSHWMHRDCLQQWLGTANTCPVCRKPVSNQSAPRARPRYTGFRFRPPPDQPGSTLRRFPRDPPGPGDPGFGPSGNLPLPSFPPWG</sequence>
<dbReference type="SMART" id="SM00744">
    <property type="entry name" value="RINGv"/>
    <property type="match status" value="1"/>
</dbReference>
<keyword evidence="3" id="KW-0862">Zinc</keyword>
<gene>
    <name evidence="7" type="ORF">BDQ12DRAFT_613122</name>
</gene>
<keyword evidence="8" id="KW-1185">Reference proteome</keyword>
<evidence type="ECO:0000259" key="6">
    <source>
        <dbReference type="PROSITE" id="PS50089"/>
    </source>
</evidence>
<dbReference type="InterPro" id="IPR001841">
    <property type="entry name" value="Znf_RING"/>
</dbReference>
<dbReference type="PROSITE" id="PS50089">
    <property type="entry name" value="ZF_RING_2"/>
    <property type="match status" value="1"/>
</dbReference>
<evidence type="ECO:0000256" key="2">
    <source>
        <dbReference type="ARBA" id="ARBA00022771"/>
    </source>
</evidence>
<evidence type="ECO:0000256" key="4">
    <source>
        <dbReference type="PROSITE-ProRule" id="PRU00175"/>
    </source>
</evidence>